<proteinExistence type="predicted"/>
<sequence>MDLTLLTRYQSLLGSLLPRWLNAWRLERKLNRRFDHARYGLLPTYR</sequence>
<dbReference type="GO" id="GO:0050660">
    <property type="term" value="F:flavin adenine dinucleotide binding"/>
    <property type="evidence" value="ECO:0007669"/>
    <property type="project" value="InterPro"/>
</dbReference>
<name>A0A401TSZ3_CHIPU</name>
<dbReference type="GO" id="GO:0004499">
    <property type="term" value="F:N,N-dimethylaniline monooxygenase activity"/>
    <property type="evidence" value="ECO:0007669"/>
    <property type="project" value="InterPro"/>
</dbReference>
<evidence type="ECO:0000256" key="3">
    <source>
        <dbReference type="ARBA" id="ARBA00023002"/>
    </source>
</evidence>
<keyword evidence="3" id="KW-0560">Oxidoreductase</keyword>
<reference evidence="4 5" key="1">
    <citation type="journal article" date="2018" name="Nat. Ecol. Evol.">
        <title>Shark genomes provide insights into elasmobranch evolution and the origin of vertebrates.</title>
        <authorList>
            <person name="Hara Y"/>
            <person name="Yamaguchi K"/>
            <person name="Onimaru K"/>
            <person name="Kadota M"/>
            <person name="Koyanagi M"/>
            <person name="Keeley SD"/>
            <person name="Tatsumi K"/>
            <person name="Tanaka K"/>
            <person name="Motone F"/>
            <person name="Kageyama Y"/>
            <person name="Nozu R"/>
            <person name="Adachi N"/>
            <person name="Nishimura O"/>
            <person name="Nakagawa R"/>
            <person name="Tanegashima C"/>
            <person name="Kiyatake I"/>
            <person name="Matsumoto R"/>
            <person name="Murakumo K"/>
            <person name="Nishida K"/>
            <person name="Terakita A"/>
            <person name="Kuratani S"/>
            <person name="Sato K"/>
            <person name="Hyodo S Kuraku.S."/>
        </authorList>
    </citation>
    <scope>NUCLEOTIDE SEQUENCE [LARGE SCALE GENOMIC DNA]</scope>
</reference>
<comment type="caution">
    <text evidence="4">The sequence shown here is derived from an EMBL/GenBank/DDBJ whole genome shotgun (WGS) entry which is preliminary data.</text>
</comment>
<dbReference type="Pfam" id="PF00743">
    <property type="entry name" value="FMO-like"/>
    <property type="match status" value="1"/>
</dbReference>
<keyword evidence="5" id="KW-1185">Reference proteome</keyword>
<organism evidence="4 5">
    <name type="scientific">Chiloscyllium punctatum</name>
    <name type="common">Brownbanded bambooshark</name>
    <name type="synonym">Hemiscyllium punctatum</name>
    <dbReference type="NCBI Taxonomy" id="137246"/>
    <lineage>
        <taxon>Eukaryota</taxon>
        <taxon>Metazoa</taxon>
        <taxon>Chordata</taxon>
        <taxon>Craniata</taxon>
        <taxon>Vertebrata</taxon>
        <taxon>Chondrichthyes</taxon>
        <taxon>Elasmobranchii</taxon>
        <taxon>Galeomorphii</taxon>
        <taxon>Galeoidea</taxon>
        <taxon>Orectolobiformes</taxon>
        <taxon>Hemiscylliidae</taxon>
        <taxon>Chiloscyllium</taxon>
    </lineage>
</organism>
<dbReference type="EMBL" id="BEZZ01164783">
    <property type="protein sequence ID" value="GCC45756.1"/>
    <property type="molecule type" value="Genomic_DNA"/>
</dbReference>
<keyword evidence="1" id="KW-0285">Flavoprotein</keyword>
<keyword evidence="2" id="KW-0274">FAD</keyword>
<dbReference type="GO" id="GO:0050661">
    <property type="term" value="F:NADP binding"/>
    <property type="evidence" value="ECO:0007669"/>
    <property type="project" value="InterPro"/>
</dbReference>
<dbReference type="InterPro" id="IPR020946">
    <property type="entry name" value="Flavin_mOase-like"/>
</dbReference>
<dbReference type="OrthoDB" id="66881at2759"/>
<evidence type="ECO:0000313" key="4">
    <source>
        <dbReference type="EMBL" id="GCC45756.1"/>
    </source>
</evidence>
<evidence type="ECO:0000256" key="1">
    <source>
        <dbReference type="ARBA" id="ARBA00022630"/>
    </source>
</evidence>
<dbReference type="Proteomes" id="UP000287033">
    <property type="component" value="Unassembled WGS sequence"/>
</dbReference>
<protein>
    <submittedName>
        <fullName evidence="4">Uncharacterized protein</fullName>
    </submittedName>
</protein>
<evidence type="ECO:0000313" key="5">
    <source>
        <dbReference type="Proteomes" id="UP000287033"/>
    </source>
</evidence>
<accession>A0A401TSZ3</accession>
<gene>
    <name evidence="4" type="ORF">chiPu_0029739</name>
</gene>
<dbReference type="AlphaFoldDB" id="A0A401TSZ3"/>
<evidence type="ECO:0000256" key="2">
    <source>
        <dbReference type="ARBA" id="ARBA00022827"/>
    </source>
</evidence>
<feature type="non-terminal residue" evidence="4">
    <location>
        <position position="46"/>
    </location>
</feature>